<dbReference type="Proteomes" id="UP000314294">
    <property type="component" value="Unassembled WGS sequence"/>
</dbReference>
<evidence type="ECO:0000313" key="3">
    <source>
        <dbReference type="Proteomes" id="UP000314294"/>
    </source>
</evidence>
<dbReference type="EMBL" id="SRLO01000531">
    <property type="protein sequence ID" value="TNN52949.1"/>
    <property type="molecule type" value="Genomic_DNA"/>
</dbReference>
<protein>
    <submittedName>
        <fullName evidence="2">Uncharacterized protein</fullName>
    </submittedName>
</protein>
<organism evidence="2 3">
    <name type="scientific">Liparis tanakae</name>
    <name type="common">Tanaka's snailfish</name>
    <dbReference type="NCBI Taxonomy" id="230148"/>
    <lineage>
        <taxon>Eukaryota</taxon>
        <taxon>Metazoa</taxon>
        <taxon>Chordata</taxon>
        <taxon>Craniata</taxon>
        <taxon>Vertebrata</taxon>
        <taxon>Euteleostomi</taxon>
        <taxon>Actinopterygii</taxon>
        <taxon>Neopterygii</taxon>
        <taxon>Teleostei</taxon>
        <taxon>Neoteleostei</taxon>
        <taxon>Acanthomorphata</taxon>
        <taxon>Eupercaria</taxon>
        <taxon>Perciformes</taxon>
        <taxon>Cottioidei</taxon>
        <taxon>Cottales</taxon>
        <taxon>Liparidae</taxon>
        <taxon>Liparis</taxon>
    </lineage>
</organism>
<feature type="region of interest" description="Disordered" evidence="1">
    <location>
        <begin position="35"/>
        <end position="73"/>
    </location>
</feature>
<dbReference type="OrthoDB" id="10604938at2759"/>
<name>A0A4Z2GHU9_9TELE</name>
<reference evidence="2 3" key="1">
    <citation type="submission" date="2019-03" db="EMBL/GenBank/DDBJ databases">
        <title>First draft genome of Liparis tanakae, snailfish: a comprehensive survey of snailfish specific genes.</title>
        <authorList>
            <person name="Kim W."/>
            <person name="Song I."/>
            <person name="Jeong J.-H."/>
            <person name="Kim D."/>
            <person name="Kim S."/>
            <person name="Ryu S."/>
            <person name="Song J.Y."/>
            <person name="Lee S.K."/>
        </authorList>
    </citation>
    <scope>NUCLEOTIDE SEQUENCE [LARGE SCALE GENOMIC DNA]</scope>
    <source>
        <tissue evidence="2">Muscle</tissue>
    </source>
</reference>
<keyword evidence="3" id="KW-1185">Reference proteome</keyword>
<accession>A0A4Z2GHU9</accession>
<feature type="compositionally biased region" description="Basic and acidic residues" evidence="1">
    <location>
        <begin position="49"/>
        <end position="68"/>
    </location>
</feature>
<sequence length="161" mass="17614">MFANHFFPCQQIFIVIPVDKWNRLTRLGTATPAAGLDKSVKCGGNTKGSGDKDPGPTETSQRNRDTKNTKNSIKEMVSGLIKAQSNRRSKADIFLRDDRRAKSNRMEQSLFSQIGTLSGLSSQAGTMAGPGAQLPHRPRREEAGGWVLREPLGSPKYGGDR</sequence>
<dbReference type="AlphaFoldDB" id="A0A4Z2GHU9"/>
<evidence type="ECO:0000313" key="2">
    <source>
        <dbReference type="EMBL" id="TNN52949.1"/>
    </source>
</evidence>
<feature type="region of interest" description="Disordered" evidence="1">
    <location>
        <begin position="121"/>
        <end position="161"/>
    </location>
</feature>
<comment type="caution">
    <text evidence="2">The sequence shown here is derived from an EMBL/GenBank/DDBJ whole genome shotgun (WGS) entry which is preliminary data.</text>
</comment>
<gene>
    <name evidence="2" type="ORF">EYF80_036814</name>
</gene>
<evidence type="ECO:0000256" key="1">
    <source>
        <dbReference type="SAM" id="MobiDB-lite"/>
    </source>
</evidence>
<proteinExistence type="predicted"/>